<sequence>MPGRSKPRVVYAMTGAEGLCGGIATANKSALRAVSRIATERGFSLTVLSLHESPNDRPKVLPEDSPFLAFGGRQVPFAAELARHALRGGLVICDHVNLSVPVLPAVMLRRCRLVILAHGSEADDRMKRTGRWMFQLATKVLTNSDLTRRRLLRRLPSVAAETCHLGLSPDFLLQESIPSRPQSRRELVACDGQTRPLGDRVLLLVARMDATEGEKGHDAVLRALPALRERFPDVQAVFPGSGSGREGLIRLARELHVADATFLPGFVPTPELQDLYRRCYAFVMPSQQEGFGLVYLEAMNFGKPCIGCRDDGAEEVIVHEQTGLLISGQTNIAELAGAVEWLLSDPERAEKLGQQGFMRLHERFTSDEYQRRFETAIGALTPCCLANSQP</sequence>
<evidence type="ECO:0000313" key="2">
    <source>
        <dbReference type="EMBL" id="HEN13876.1"/>
    </source>
</evidence>
<evidence type="ECO:0000259" key="1">
    <source>
        <dbReference type="Pfam" id="PF00534"/>
    </source>
</evidence>
<gene>
    <name evidence="2" type="ORF">ENQ76_00200</name>
</gene>
<dbReference type="GO" id="GO:0016757">
    <property type="term" value="F:glycosyltransferase activity"/>
    <property type="evidence" value="ECO:0007669"/>
    <property type="project" value="InterPro"/>
</dbReference>
<accession>A0A7C2P866</accession>
<reference evidence="2" key="1">
    <citation type="journal article" date="2020" name="mSystems">
        <title>Genome- and Community-Level Interaction Insights into Carbon Utilization and Element Cycling Functions of Hydrothermarchaeota in Hydrothermal Sediment.</title>
        <authorList>
            <person name="Zhou Z."/>
            <person name="Liu Y."/>
            <person name="Xu W."/>
            <person name="Pan J."/>
            <person name="Luo Z.H."/>
            <person name="Li M."/>
        </authorList>
    </citation>
    <scope>NUCLEOTIDE SEQUENCE [LARGE SCALE GENOMIC DNA]</scope>
    <source>
        <strain evidence="2">SpSt-339</strain>
    </source>
</reference>
<feature type="domain" description="Glycosyl transferase family 1" evidence="1">
    <location>
        <begin position="196"/>
        <end position="356"/>
    </location>
</feature>
<keyword evidence="2" id="KW-0808">Transferase</keyword>
<dbReference type="CDD" id="cd03801">
    <property type="entry name" value="GT4_PimA-like"/>
    <property type="match status" value="1"/>
</dbReference>
<dbReference type="InterPro" id="IPR050194">
    <property type="entry name" value="Glycosyltransferase_grp1"/>
</dbReference>
<proteinExistence type="predicted"/>
<protein>
    <submittedName>
        <fullName evidence="2">Glycosyltransferase family 1 protein</fullName>
    </submittedName>
</protein>
<comment type="caution">
    <text evidence="2">The sequence shown here is derived from an EMBL/GenBank/DDBJ whole genome shotgun (WGS) entry which is preliminary data.</text>
</comment>
<name>A0A7C2P866_9PLAN</name>
<dbReference type="PANTHER" id="PTHR45947:SF14">
    <property type="entry name" value="SLL1723 PROTEIN"/>
    <property type="match status" value="1"/>
</dbReference>
<dbReference type="AlphaFoldDB" id="A0A7C2P866"/>
<dbReference type="Gene3D" id="3.40.50.2000">
    <property type="entry name" value="Glycogen Phosphorylase B"/>
    <property type="match status" value="2"/>
</dbReference>
<organism evidence="2">
    <name type="scientific">Schlesneria paludicola</name>
    <dbReference type="NCBI Taxonomy" id="360056"/>
    <lineage>
        <taxon>Bacteria</taxon>
        <taxon>Pseudomonadati</taxon>
        <taxon>Planctomycetota</taxon>
        <taxon>Planctomycetia</taxon>
        <taxon>Planctomycetales</taxon>
        <taxon>Planctomycetaceae</taxon>
        <taxon>Schlesneria</taxon>
    </lineage>
</organism>
<dbReference type="InterPro" id="IPR001296">
    <property type="entry name" value="Glyco_trans_1"/>
</dbReference>
<dbReference type="Pfam" id="PF00534">
    <property type="entry name" value="Glycos_transf_1"/>
    <property type="match status" value="1"/>
</dbReference>
<dbReference type="PANTHER" id="PTHR45947">
    <property type="entry name" value="SULFOQUINOVOSYL TRANSFERASE SQD2"/>
    <property type="match status" value="1"/>
</dbReference>
<dbReference type="SUPFAM" id="SSF53756">
    <property type="entry name" value="UDP-Glycosyltransferase/glycogen phosphorylase"/>
    <property type="match status" value="1"/>
</dbReference>
<dbReference type="EMBL" id="DSOK01000006">
    <property type="protein sequence ID" value="HEN13876.1"/>
    <property type="molecule type" value="Genomic_DNA"/>
</dbReference>